<accession>A0A9Q3DSI2</accession>
<proteinExistence type="predicted"/>
<evidence type="ECO:0000313" key="1">
    <source>
        <dbReference type="EMBL" id="MBW0506300.1"/>
    </source>
</evidence>
<dbReference type="AlphaFoldDB" id="A0A9Q3DSI2"/>
<keyword evidence="2" id="KW-1185">Reference proteome</keyword>
<name>A0A9Q3DSI2_9BASI</name>
<evidence type="ECO:0000313" key="2">
    <source>
        <dbReference type="Proteomes" id="UP000765509"/>
    </source>
</evidence>
<organism evidence="1 2">
    <name type="scientific">Austropuccinia psidii MF-1</name>
    <dbReference type="NCBI Taxonomy" id="1389203"/>
    <lineage>
        <taxon>Eukaryota</taxon>
        <taxon>Fungi</taxon>
        <taxon>Dikarya</taxon>
        <taxon>Basidiomycota</taxon>
        <taxon>Pucciniomycotina</taxon>
        <taxon>Pucciniomycetes</taxon>
        <taxon>Pucciniales</taxon>
        <taxon>Sphaerophragmiaceae</taxon>
        <taxon>Austropuccinia</taxon>
    </lineage>
</organism>
<comment type="caution">
    <text evidence="1">The sequence shown here is derived from an EMBL/GenBank/DDBJ whole genome shotgun (WGS) entry which is preliminary data.</text>
</comment>
<sequence length="99" mass="10725">MPTLMLELASKSPPNPVQCLACICAHTPLQMRLEHCLPSLPSPLLLFPHPCLIFSLANNPFPVAGPSSYASDAALTPLTPPCTCRLPSLRWWSAFPTCL</sequence>
<protein>
    <submittedName>
        <fullName evidence="1">Uncharacterized protein</fullName>
    </submittedName>
</protein>
<dbReference type="Proteomes" id="UP000765509">
    <property type="component" value="Unassembled WGS sequence"/>
</dbReference>
<dbReference type="EMBL" id="AVOT02019003">
    <property type="protein sequence ID" value="MBW0506300.1"/>
    <property type="molecule type" value="Genomic_DNA"/>
</dbReference>
<gene>
    <name evidence="1" type="ORF">O181_046015</name>
</gene>
<reference evidence="1" key="1">
    <citation type="submission" date="2021-03" db="EMBL/GenBank/DDBJ databases">
        <title>Draft genome sequence of rust myrtle Austropuccinia psidii MF-1, a brazilian biotype.</title>
        <authorList>
            <person name="Quecine M.C."/>
            <person name="Pachon D.M.R."/>
            <person name="Bonatelli M.L."/>
            <person name="Correr F.H."/>
            <person name="Franceschini L.M."/>
            <person name="Leite T.F."/>
            <person name="Margarido G.R.A."/>
            <person name="Almeida C.A."/>
            <person name="Ferrarezi J.A."/>
            <person name="Labate C.A."/>
        </authorList>
    </citation>
    <scope>NUCLEOTIDE SEQUENCE</scope>
    <source>
        <strain evidence="1">MF-1</strain>
    </source>
</reference>